<proteinExistence type="predicted"/>
<dbReference type="InterPro" id="IPR046357">
    <property type="entry name" value="PPIase_dom_sf"/>
</dbReference>
<feature type="domain" description="Methyltransferase type 11" evidence="1">
    <location>
        <begin position="269"/>
        <end position="332"/>
    </location>
</feature>
<keyword evidence="2" id="KW-0808">Transferase</keyword>
<protein>
    <submittedName>
        <fullName evidence="2">Methyltransferase domain-containing protein</fullName>
    </submittedName>
</protein>
<dbReference type="GO" id="GO:0008757">
    <property type="term" value="F:S-adenosylmethionine-dependent methyltransferase activity"/>
    <property type="evidence" value="ECO:0007669"/>
    <property type="project" value="InterPro"/>
</dbReference>
<dbReference type="Proteomes" id="UP000770889">
    <property type="component" value="Unassembled WGS sequence"/>
</dbReference>
<dbReference type="SUPFAM" id="SSF53335">
    <property type="entry name" value="S-adenosyl-L-methionine-dependent methyltransferases"/>
    <property type="match status" value="1"/>
</dbReference>
<gene>
    <name evidence="2" type="ORF">KME65_07585</name>
</gene>
<dbReference type="AlphaFoldDB" id="A0A944M7W9"/>
<accession>A0A944M7W9</accession>
<dbReference type="GO" id="GO:0032259">
    <property type="term" value="P:methylation"/>
    <property type="evidence" value="ECO:0007669"/>
    <property type="project" value="UniProtKB-KW"/>
</dbReference>
<evidence type="ECO:0000313" key="3">
    <source>
        <dbReference type="Proteomes" id="UP000770889"/>
    </source>
</evidence>
<organism evidence="2 3">
    <name type="scientific">Candidatus Thiodiazotropha taylori</name>
    <dbReference type="NCBI Taxonomy" id="2792791"/>
    <lineage>
        <taxon>Bacteria</taxon>
        <taxon>Pseudomonadati</taxon>
        <taxon>Pseudomonadota</taxon>
        <taxon>Gammaproteobacteria</taxon>
        <taxon>Chromatiales</taxon>
        <taxon>Sedimenticolaceae</taxon>
        <taxon>Candidatus Thiodiazotropha</taxon>
    </lineage>
</organism>
<dbReference type="Gene3D" id="3.10.50.40">
    <property type="match status" value="1"/>
</dbReference>
<name>A0A944M7W9_9GAMM</name>
<dbReference type="PANTHER" id="PTHR43036:SF2">
    <property type="entry name" value="OS04G0481300 PROTEIN"/>
    <property type="match status" value="1"/>
</dbReference>
<dbReference type="EMBL" id="JAHHGM010000005">
    <property type="protein sequence ID" value="MBT2988813.1"/>
    <property type="molecule type" value="Genomic_DNA"/>
</dbReference>
<dbReference type="InterPro" id="IPR013216">
    <property type="entry name" value="Methyltransf_11"/>
</dbReference>
<dbReference type="Pfam" id="PF08241">
    <property type="entry name" value="Methyltransf_11"/>
    <property type="match status" value="1"/>
</dbReference>
<sequence>MTNRELDDHGLAAVTLTANWSDGRASHEDHLHVDRFSVFREADSLPEEIACAIAGMHEGDRVSTSHPARYGIEAWSESHMQTATPRHFDSHHRRGLVVEPRLGRFYPQGFFHSIPGIFEDAVIPARIIDLTPDRMAVDFNHSMARFPIQVQFRVDEILPGYDRRGGRCLDPLLELIQYPGLSAPLADGNLTDFADHANARGRMDETDDASFYNRPRLVQHLDRQALKLVNGLYRRLLRGDSVVLDLMASFDSHLEGMELVKLHLLGMNREELAANGVATTATVQDLNMQPTLPYSSNSLDAIVCTASIEYLTAPEQVLVDVKRTLRPGGLFITAFSNRWFPTKAIRIWSDLHEFERVGMVTQWLQQAGFDKLATYSAKGWPRPSDDPHAANTPFSDPVYAVWGRKPR</sequence>
<comment type="caution">
    <text evidence="2">The sequence shown here is derived from an EMBL/GenBank/DDBJ whole genome shotgun (WGS) entry which is preliminary data.</text>
</comment>
<keyword evidence="2" id="KW-0489">Methyltransferase</keyword>
<dbReference type="GO" id="GO:0003755">
    <property type="term" value="F:peptidyl-prolyl cis-trans isomerase activity"/>
    <property type="evidence" value="ECO:0007669"/>
    <property type="project" value="InterPro"/>
</dbReference>
<evidence type="ECO:0000259" key="1">
    <source>
        <dbReference type="Pfam" id="PF08241"/>
    </source>
</evidence>
<dbReference type="InterPro" id="IPR029063">
    <property type="entry name" value="SAM-dependent_MTases_sf"/>
</dbReference>
<dbReference type="Gene3D" id="3.40.50.150">
    <property type="entry name" value="Vaccinia Virus protein VP39"/>
    <property type="match status" value="1"/>
</dbReference>
<dbReference type="PANTHER" id="PTHR43036">
    <property type="entry name" value="OSJNBB0011N17.9 PROTEIN"/>
    <property type="match status" value="1"/>
</dbReference>
<reference evidence="2 3" key="1">
    <citation type="submission" date="2021-05" db="EMBL/GenBank/DDBJ databases">
        <title>Genetic and Functional Diversity in Clade A Lucinid endosymbionts from the Bahamas.</title>
        <authorList>
            <person name="Giani N.M."/>
            <person name="Engel A.S."/>
            <person name="Campbell B.J."/>
        </authorList>
    </citation>
    <scope>NUCLEOTIDE SEQUENCE [LARGE SCALE GENOMIC DNA]</scope>
    <source>
        <strain evidence="2">LUC16012Gg_MoonRockCtena</strain>
    </source>
</reference>
<evidence type="ECO:0000313" key="2">
    <source>
        <dbReference type="EMBL" id="MBT2988813.1"/>
    </source>
</evidence>